<name>A0A0A8B242_9ACTN</name>
<evidence type="ECO:0000313" key="7">
    <source>
        <dbReference type="Proteomes" id="UP000031121"/>
    </source>
</evidence>
<evidence type="ECO:0000259" key="5">
    <source>
        <dbReference type="PROSITE" id="PS50043"/>
    </source>
</evidence>
<dbReference type="PANTHER" id="PTHR44688">
    <property type="entry name" value="DNA-BINDING TRANSCRIPTIONAL ACTIVATOR DEVR_DOSR"/>
    <property type="match status" value="1"/>
</dbReference>
<dbReference type="SMART" id="SM00421">
    <property type="entry name" value="HTH_LUXR"/>
    <property type="match status" value="1"/>
</dbReference>
<keyword evidence="4" id="KW-0812">Transmembrane</keyword>
<dbReference type="STRING" id="1531429.JI75_00725"/>
<dbReference type="Gene3D" id="1.10.10.10">
    <property type="entry name" value="Winged helix-like DNA-binding domain superfamily/Winged helix DNA-binding domain"/>
    <property type="match status" value="1"/>
</dbReference>
<dbReference type="EMBL" id="CP009302">
    <property type="protein sequence ID" value="AJC11444.1"/>
    <property type="molecule type" value="Genomic_DNA"/>
</dbReference>
<dbReference type="SUPFAM" id="SSF46894">
    <property type="entry name" value="C-terminal effector domain of the bipartite response regulators"/>
    <property type="match status" value="1"/>
</dbReference>
<organism evidence="6 7">
    <name type="scientific">Berryella intestinalis</name>
    <dbReference type="NCBI Taxonomy" id="1531429"/>
    <lineage>
        <taxon>Bacteria</taxon>
        <taxon>Bacillati</taxon>
        <taxon>Actinomycetota</taxon>
        <taxon>Coriobacteriia</taxon>
        <taxon>Eggerthellales</taxon>
        <taxon>Eggerthellaceae</taxon>
        <taxon>Berryella</taxon>
    </lineage>
</organism>
<keyword evidence="4" id="KW-1133">Transmembrane helix</keyword>
<dbReference type="PANTHER" id="PTHR44688:SF16">
    <property type="entry name" value="DNA-BINDING TRANSCRIPTIONAL ACTIVATOR DEVR_DOSR"/>
    <property type="match status" value="1"/>
</dbReference>
<evidence type="ECO:0000313" key="6">
    <source>
        <dbReference type="EMBL" id="AJC11444.1"/>
    </source>
</evidence>
<dbReference type="InterPro" id="IPR016032">
    <property type="entry name" value="Sig_transdc_resp-reg_C-effctor"/>
</dbReference>
<feature type="transmembrane region" description="Helical" evidence="4">
    <location>
        <begin position="280"/>
        <end position="299"/>
    </location>
</feature>
<dbReference type="RefSeq" id="WP_039687995.1">
    <property type="nucleotide sequence ID" value="NZ_CP009302.1"/>
</dbReference>
<reference evidence="6 7" key="2">
    <citation type="journal article" date="2015" name="Genome Announc.">
        <title>Complete Genome Sequence of Coriobacteriaceae Strain 68-1-3, a Novel Mucus-Degrading Isolate from the Swine Intestinal Tract.</title>
        <authorList>
            <person name="Looft T."/>
            <person name="Bayles D.O."/>
            <person name="Alt D.P."/>
            <person name="Stanton T.B."/>
        </authorList>
    </citation>
    <scope>NUCLEOTIDE SEQUENCE [LARGE SCALE GENOMIC DNA]</scope>
    <source>
        <strain evidence="6 7">68-1-3</strain>
    </source>
</reference>
<feature type="transmembrane region" description="Helical" evidence="4">
    <location>
        <begin position="182"/>
        <end position="202"/>
    </location>
</feature>
<proteinExistence type="predicted"/>
<evidence type="ECO:0000256" key="3">
    <source>
        <dbReference type="ARBA" id="ARBA00023163"/>
    </source>
</evidence>
<feature type="transmembrane region" description="Helical" evidence="4">
    <location>
        <begin position="98"/>
        <end position="118"/>
    </location>
</feature>
<dbReference type="InterPro" id="IPR036388">
    <property type="entry name" value="WH-like_DNA-bd_sf"/>
</dbReference>
<sequence>MGKHMAEVLDPDLLISLPSSEGARLPGSRLFDRIPYVPLAFVGLGLYRAWIELVFVGSFVKFPFEAFAGHDVYDFAMIVVLILGAVFHRALEPLIERGAAFAATAATMVSSTCLAWLSVAAPSLAASVAFPATVLGGIGTAFIILLWSELYGCLSPFRVGLYYCASIIVAAFVIYFCRGLAYPWLFGTSALLPLISLVLLAIGSMSLTPDERNHVSPRSFSFPWKPTLLMAVYAFAFSLREQSQYASSFGPHSAFGTLFMGVLLFVMIHRQGRDFQFATLYRFALPLMTGAFLVLPAFGWFNTQVSDFCAMASYTAFSVLIMMLMASMSYRYGISALWLFGIERGVRAAVSLVGRQASEGIMSLSGGSDAYGLVIGSITVAMVVVGTVLFMSEKDFFARWGVSFKDDEPEPDESADHLEERARSEEIAQRYGLSPREVEVAQLLAVGKTGPQVQSELFISKDTVKTHVKHIYRKMGIHSRDELIERWSDGAPIG</sequence>
<feature type="transmembrane region" description="Helical" evidence="4">
    <location>
        <begin position="245"/>
        <end position="268"/>
    </location>
</feature>
<dbReference type="CDD" id="cd06170">
    <property type="entry name" value="LuxR_C_like"/>
    <property type="match status" value="1"/>
</dbReference>
<keyword evidence="7" id="KW-1185">Reference proteome</keyword>
<keyword evidence="2" id="KW-0238">DNA-binding</keyword>
<dbReference type="PROSITE" id="PS50043">
    <property type="entry name" value="HTH_LUXR_2"/>
    <property type="match status" value="1"/>
</dbReference>
<dbReference type="InterPro" id="IPR000792">
    <property type="entry name" value="Tscrpt_reg_LuxR_C"/>
</dbReference>
<dbReference type="KEGG" id="cbac:JI75_00725"/>
<dbReference type="GO" id="GO:0003677">
    <property type="term" value="F:DNA binding"/>
    <property type="evidence" value="ECO:0007669"/>
    <property type="project" value="UniProtKB-KW"/>
</dbReference>
<keyword evidence="4" id="KW-0472">Membrane</keyword>
<evidence type="ECO:0000256" key="2">
    <source>
        <dbReference type="ARBA" id="ARBA00023125"/>
    </source>
</evidence>
<gene>
    <name evidence="6" type="ORF">JI75_00725</name>
</gene>
<dbReference type="PRINTS" id="PR00038">
    <property type="entry name" value="HTHLUXR"/>
</dbReference>
<dbReference type="HOGENOM" id="CLU_027066_3_1_11"/>
<keyword evidence="3" id="KW-0804">Transcription</keyword>
<feature type="domain" description="HTH luxR-type" evidence="5">
    <location>
        <begin position="426"/>
        <end position="491"/>
    </location>
</feature>
<dbReference type="GO" id="GO:0006355">
    <property type="term" value="P:regulation of DNA-templated transcription"/>
    <property type="evidence" value="ECO:0007669"/>
    <property type="project" value="InterPro"/>
</dbReference>
<feature type="transmembrane region" description="Helical" evidence="4">
    <location>
        <begin position="72"/>
        <end position="91"/>
    </location>
</feature>
<accession>A0A0A8B242</accession>
<feature type="transmembrane region" description="Helical" evidence="4">
    <location>
        <begin position="124"/>
        <end position="147"/>
    </location>
</feature>
<feature type="transmembrane region" description="Helical" evidence="4">
    <location>
        <begin position="305"/>
        <end position="325"/>
    </location>
</feature>
<feature type="transmembrane region" description="Helical" evidence="4">
    <location>
        <begin position="222"/>
        <end position="239"/>
    </location>
</feature>
<evidence type="ECO:0000256" key="1">
    <source>
        <dbReference type="ARBA" id="ARBA00023015"/>
    </source>
</evidence>
<feature type="transmembrane region" description="Helical" evidence="4">
    <location>
        <begin position="370"/>
        <end position="391"/>
    </location>
</feature>
<keyword evidence="1" id="KW-0805">Transcription regulation</keyword>
<reference evidence="7" key="1">
    <citation type="submission" date="2014-08" db="EMBL/GenBank/DDBJ databases">
        <title>Coriobacteriaceae sp. complete genome.</title>
        <authorList>
            <person name="Looft T."/>
            <person name="Bayles D.O."/>
            <person name="Stanton T.B."/>
        </authorList>
    </citation>
    <scope>NUCLEOTIDE SEQUENCE [LARGE SCALE GENOMIC DNA]</scope>
    <source>
        <strain evidence="7">68-1-3</strain>
    </source>
</reference>
<dbReference type="AlphaFoldDB" id="A0A0A8B242"/>
<dbReference type="OrthoDB" id="3170096at2"/>
<dbReference type="Proteomes" id="UP000031121">
    <property type="component" value="Chromosome"/>
</dbReference>
<evidence type="ECO:0000256" key="4">
    <source>
        <dbReference type="SAM" id="Phobius"/>
    </source>
</evidence>
<feature type="transmembrane region" description="Helical" evidence="4">
    <location>
        <begin position="36"/>
        <end position="60"/>
    </location>
</feature>
<protein>
    <submittedName>
        <fullName evidence="6">LuxR family transcriptional regulator</fullName>
    </submittedName>
</protein>
<dbReference type="Pfam" id="PF00196">
    <property type="entry name" value="GerE"/>
    <property type="match status" value="1"/>
</dbReference>
<feature type="transmembrane region" description="Helical" evidence="4">
    <location>
        <begin position="159"/>
        <end position="176"/>
    </location>
</feature>